<dbReference type="GO" id="GO:0000166">
    <property type="term" value="F:nucleotide binding"/>
    <property type="evidence" value="ECO:0007669"/>
    <property type="project" value="InterPro"/>
</dbReference>
<sequence>FLMSNTRKRYALVGTGGRAQMFVNAITDTYQETAEMVGLCDLSQTRMDWHNEQIAEKFDAAPIATYHADDFDRMVAETKPDTIIVTSMDSTHHLYINRAMELGCDAISEKPMTIDAAKARSIFETIEKDRRSLRV</sequence>
<dbReference type="PANTHER" id="PTHR43818">
    <property type="entry name" value="BCDNA.GH03377"/>
    <property type="match status" value="1"/>
</dbReference>
<reference evidence="2" key="1">
    <citation type="journal article" date="2013" name="Environ. Microbiol.">
        <title>Seasonally variable intestinal metagenomes of the red palm weevil (Rhynchophorus ferrugineus).</title>
        <authorList>
            <person name="Jia S."/>
            <person name="Zhang X."/>
            <person name="Zhang G."/>
            <person name="Yin A."/>
            <person name="Zhang S."/>
            <person name="Li F."/>
            <person name="Wang L."/>
            <person name="Zhao D."/>
            <person name="Yun Q."/>
            <person name="Tala"/>
            <person name="Wang J."/>
            <person name="Sun G."/>
            <person name="Baabdullah M."/>
            <person name="Yu X."/>
            <person name="Hu S."/>
            <person name="Al-Mssallem I.S."/>
            <person name="Yu J."/>
        </authorList>
    </citation>
    <scope>NUCLEOTIDE SEQUENCE</scope>
</reference>
<dbReference type="AlphaFoldDB" id="A0A060BSE7"/>
<dbReference type="EMBL" id="KF120064">
    <property type="protein sequence ID" value="AIA87333.1"/>
    <property type="molecule type" value="Genomic_DNA"/>
</dbReference>
<feature type="non-terminal residue" evidence="2">
    <location>
        <position position="135"/>
    </location>
</feature>
<dbReference type="InterPro" id="IPR036291">
    <property type="entry name" value="NAD(P)-bd_dom_sf"/>
</dbReference>
<dbReference type="Pfam" id="PF01408">
    <property type="entry name" value="GFO_IDH_MocA"/>
    <property type="match status" value="1"/>
</dbReference>
<accession>A0A060BSE7</accession>
<feature type="non-terminal residue" evidence="2">
    <location>
        <position position="1"/>
    </location>
</feature>
<dbReference type="InterPro" id="IPR050463">
    <property type="entry name" value="Gfo/Idh/MocA_oxidrdct_glycsds"/>
</dbReference>
<proteinExistence type="predicted"/>
<dbReference type="SUPFAM" id="SSF51735">
    <property type="entry name" value="NAD(P)-binding Rossmann-fold domains"/>
    <property type="match status" value="1"/>
</dbReference>
<dbReference type="Gene3D" id="3.40.50.720">
    <property type="entry name" value="NAD(P)-binding Rossmann-like Domain"/>
    <property type="match status" value="1"/>
</dbReference>
<evidence type="ECO:0000259" key="1">
    <source>
        <dbReference type="Pfam" id="PF01408"/>
    </source>
</evidence>
<protein>
    <submittedName>
        <fullName evidence="2">GFO_IDH_MocA</fullName>
    </submittedName>
</protein>
<name>A0A060BSE7_9BACT</name>
<feature type="domain" description="Gfo/Idh/MocA-like oxidoreductase N-terminal" evidence="1">
    <location>
        <begin position="9"/>
        <end position="133"/>
    </location>
</feature>
<evidence type="ECO:0000313" key="2">
    <source>
        <dbReference type="EMBL" id="AIA87333.1"/>
    </source>
</evidence>
<organism evidence="2">
    <name type="scientific">uncultured Akkermansia sp</name>
    <dbReference type="NCBI Taxonomy" id="512294"/>
    <lineage>
        <taxon>Bacteria</taxon>
        <taxon>Pseudomonadati</taxon>
        <taxon>Verrucomicrobiota</taxon>
        <taxon>Verrucomicrobiia</taxon>
        <taxon>Verrucomicrobiales</taxon>
        <taxon>Akkermansiaceae</taxon>
        <taxon>Akkermansia</taxon>
        <taxon>environmental samples</taxon>
    </lineage>
</organism>
<dbReference type="InterPro" id="IPR000683">
    <property type="entry name" value="Gfo/Idh/MocA-like_OxRdtase_N"/>
</dbReference>
<dbReference type="PANTHER" id="PTHR43818:SF5">
    <property type="entry name" value="OXIDOREDUCTASE FAMILY PROTEIN"/>
    <property type="match status" value="1"/>
</dbReference>